<sequence>MSDQVTLQRLRLFLLGVVAFIFLITPFELVLLEHTEELFQWVPFVVSGLGLLAIAGAWFSPGKKSLRILRWVMLLVALTSIAGVYFHFSSNLSFTREINPSFSFWESIWPAMKGSSPLLASGILFLASILGLAATYKHPEIKE</sequence>
<evidence type="ECO:0000256" key="1">
    <source>
        <dbReference type="SAM" id="Phobius"/>
    </source>
</evidence>
<keyword evidence="3" id="KW-1185">Reference proteome</keyword>
<reference evidence="2 3" key="1">
    <citation type="submission" date="2019-07" db="EMBL/GenBank/DDBJ databases">
        <title>Genomic Encyclopedia of Archaeal and Bacterial Type Strains, Phase II (KMG-II): from individual species to whole genera.</title>
        <authorList>
            <person name="Goeker M."/>
        </authorList>
    </citation>
    <scope>NUCLEOTIDE SEQUENCE [LARGE SCALE GENOMIC DNA]</scope>
    <source>
        <strain evidence="2 3">DSM 21935</strain>
    </source>
</reference>
<dbReference type="OrthoDB" id="1524864at2"/>
<feature type="transmembrane region" description="Helical" evidence="1">
    <location>
        <begin position="12"/>
        <end position="32"/>
    </location>
</feature>
<keyword evidence="1" id="KW-0812">Transmembrane</keyword>
<keyword evidence="1" id="KW-0472">Membrane</keyword>
<keyword evidence="1" id="KW-1133">Transmembrane helix</keyword>
<evidence type="ECO:0000313" key="2">
    <source>
        <dbReference type="EMBL" id="TYP93686.1"/>
    </source>
</evidence>
<dbReference type="AlphaFoldDB" id="A0A5D3YL55"/>
<accession>A0A5D3YL55</accession>
<comment type="caution">
    <text evidence="2">The sequence shown here is derived from an EMBL/GenBank/DDBJ whole genome shotgun (WGS) entry which is preliminary data.</text>
</comment>
<dbReference type="Proteomes" id="UP000324595">
    <property type="component" value="Unassembled WGS sequence"/>
</dbReference>
<proteinExistence type="predicted"/>
<evidence type="ECO:0000313" key="3">
    <source>
        <dbReference type="Proteomes" id="UP000324595"/>
    </source>
</evidence>
<organism evidence="2 3">
    <name type="scientific">Fodinibius salinus</name>
    <dbReference type="NCBI Taxonomy" id="860790"/>
    <lineage>
        <taxon>Bacteria</taxon>
        <taxon>Pseudomonadati</taxon>
        <taxon>Balneolota</taxon>
        <taxon>Balneolia</taxon>
        <taxon>Balneolales</taxon>
        <taxon>Balneolaceae</taxon>
        <taxon>Fodinibius</taxon>
    </lineage>
</organism>
<gene>
    <name evidence="2" type="ORF">LX73_1395</name>
</gene>
<dbReference type="EMBL" id="VNHY01000002">
    <property type="protein sequence ID" value="TYP93686.1"/>
    <property type="molecule type" value="Genomic_DNA"/>
</dbReference>
<dbReference type="RefSeq" id="WP_148898742.1">
    <property type="nucleotide sequence ID" value="NZ_VNHY01000002.1"/>
</dbReference>
<feature type="transmembrane region" description="Helical" evidence="1">
    <location>
        <begin position="38"/>
        <end position="59"/>
    </location>
</feature>
<feature type="transmembrane region" description="Helical" evidence="1">
    <location>
        <begin position="71"/>
        <end position="88"/>
    </location>
</feature>
<name>A0A5D3YL55_9BACT</name>
<protein>
    <submittedName>
        <fullName evidence="2">Uncharacterized protein</fullName>
    </submittedName>
</protein>
<feature type="transmembrane region" description="Helical" evidence="1">
    <location>
        <begin position="118"/>
        <end position="136"/>
    </location>
</feature>